<reference evidence="2" key="2">
    <citation type="submission" date="2022-06" db="EMBL/GenBank/DDBJ databases">
        <authorList>
            <person name="Holder M.E."/>
            <person name="Ajami N.J."/>
            <person name="Petrosino J.F."/>
        </authorList>
    </citation>
    <scope>NUCLEOTIDE SEQUENCE</scope>
    <source>
        <strain evidence="2">RMA 8861</strain>
    </source>
</reference>
<dbReference type="AlphaFoldDB" id="A0A9N7PKD3"/>
<dbReference type="EMBL" id="CP023671">
    <property type="protein sequence ID" value="AYE33897.1"/>
    <property type="molecule type" value="Genomic_DNA"/>
</dbReference>
<dbReference type="Proteomes" id="UP000280586">
    <property type="component" value="Chromosome"/>
</dbReference>
<evidence type="ECO:0000313" key="3">
    <source>
        <dbReference type="Proteomes" id="UP000280586"/>
    </source>
</evidence>
<dbReference type="EMBL" id="CP099799">
    <property type="protein sequence ID" value="USS00457.1"/>
    <property type="molecule type" value="Genomic_DNA"/>
</dbReference>
<dbReference type="SUPFAM" id="SSF88946">
    <property type="entry name" value="Sigma2 domain of RNA polymerase sigma factors"/>
    <property type="match status" value="1"/>
</dbReference>
<dbReference type="InterPro" id="IPR013325">
    <property type="entry name" value="RNA_pol_sigma_r2"/>
</dbReference>
<dbReference type="GO" id="GO:0003700">
    <property type="term" value="F:DNA-binding transcription factor activity"/>
    <property type="evidence" value="ECO:0007669"/>
    <property type="project" value="InterPro"/>
</dbReference>
<sequence>MRELLRKAKLGDKRAKELIIIACKPLIIKSYMSINIKNFEKEDIEQICVMVVLNVIEKIDLEKERLFFAYLKRSINNKLIDLKKRCDKNIIYIDNKELSENRMLKVETLEEEVLKREVINRLKNIVLSFSKDERILFEMVYINGEKLTSYADFMGINYSDAYKMKVKIRKSISSYYMER</sequence>
<name>A0A9N7PKD3_CLOSE</name>
<dbReference type="KEGG" id="csep:CP523_05105"/>
<evidence type="ECO:0000313" key="2">
    <source>
        <dbReference type="EMBL" id="USS00457.1"/>
    </source>
</evidence>
<evidence type="ECO:0000313" key="1">
    <source>
        <dbReference type="EMBL" id="AYE33897.1"/>
    </source>
</evidence>
<dbReference type="RefSeq" id="WP_066676201.1">
    <property type="nucleotide sequence ID" value="NZ_CABMIZ010000014.1"/>
</dbReference>
<proteinExistence type="predicted"/>
<reference evidence="1 3" key="1">
    <citation type="submission" date="2017-09" db="EMBL/GenBank/DDBJ databases">
        <authorList>
            <person name="Thomas P."/>
            <person name="Seyboldt C."/>
        </authorList>
    </citation>
    <scope>NUCLEOTIDE SEQUENCE [LARGE SCALE GENOMIC DNA]</scope>
    <source>
        <strain evidence="1 3">DSM 7534</strain>
    </source>
</reference>
<evidence type="ECO:0000313" key="4">
    <source>
        <dbReference type="Proteomes" id="UP001055437"/>
    </source>
</evidence>
<dbReference type="GeneID" id="303560059"/>
<dbReference type="Proteomes" id="UP001055437">
    <property type="component" value="Chromosome"/>
</dbReference>
<gene>
    <name evidence="1" type="ORF">CP523_05105</name>
    <name evidence="2" type="ORF">NH397_13360</name>
</gene>
<protein>
    <submittedName>
        <fullName evidence="1">Sigma-70 family RNA polymerase sigma factor</fullName>
    </submittedName>
</protein>
<keyword evidence="4" id="KW-1185">Reference proteome</keyword>
<organism evidence="1 3">
    <name type="scientific">Clostridium septicum</name>
    <dbReference type="NCBI Taxonomy" id="1504"/>
    <lineage>
        <taxon>Bacteria</taxon>
        <taxon>Bacillati</taxon>
        <taxon>Bacillota</taxon>
        <taxon>Clostridia</taxon>
        <taxon>Eubacteriales</taxon>
        <taxon>Clostridiaceae</taxon>
        <taxon>Clostridium</taxon>
    </lineage>
</organism>
<dbReference type="GO" id="GO:0006352">
    <property type="term" value="P:DNA-templated transcription initiation"/>
    <property type="evidence" value="ECO:0007669"/>
    <property type="project" value="InterPro"/>
</dbReference>
<dbReference type="OrthoDB" id="1954605at2"/>
<accession>A0A9N7PKD3</accession>